<organism evidence="3 4">
    <name type="scientific">Solanum pennellii</name>
    <name type="common">Tomato</name>
    <name type="synonym">Lycopersicon pennellii</name>
    <dbReference type="NCBI Taxonomy" id="28526"/>
    <lineage>
        <taxon>Eukaryota</taxon>
        <taxon>Viridiplantae</taxon>
        <taxon>Streptophyta</taxon>
        <taxon>Embryophyta</taxon>
        <taxon>Tracheophyta</taxon>
        <taxon>Spermatophyta</taxon>
        <taxon>Magnoliopsida</taxon>
        <taxon>eudicotyledons</taxon>
        <taxon>Gunneridae</taxon>
        <taxon>Pentapetalae</taxon>
        <taxon>asterids</taxon>
        <taxon>lamiids</taxon>
        <taxon>Solanales</taxon>
        <taxon>Solanaceae</taxon>
        <taxon>Solanoideae</taxon>
        <taxon>Solaneae</taxon>
        <taxon>Solanum</taxon>
        <taxon>Solanum subgen. Lycopersicon</taxon>
    </lineage>
</organism>
<gene>
    <name evidence="4" type="primary">LOC107023594</name>
</gene>
<dbReference type="InterPro" id="IPR011053">
    <property type="entry name" value="Single_hybrid_motif"/>
</dbReference>
<feature type="compositionally biased region" description="Polar residues" evidence="1">
    <location>
        <begin position="149"/>
        <end position="167"/>
    </location>
</feature>
<feature type="region of interest" description="Disordered" evidence="1">
    <location>
        <begin position="126"/>
        <end position="167"/>
    </location>
</feature>
<proteinExistence type="predicted"/>
<evidence type="ECO:0000259" key="2">
    <source>
        <dbReference type="Pfam" id="PF00364"/>
    </source>
</evidence>
<feature type="compositionally biased region" description="Low complexity" evidence="1">
    <location>
        <begin position="127"/>
        <end position="146"/>
    </location>
</feature>
<dbReference type="RefSeq" id="XP_015079820.1">
    <property type="nucleotide sequence ID" value="XM_015224334.2"/>
</dbReference>
<dbReference type="InterPro" id="IPR053217">
    <property type="entry name" value="ACC_Biotin_Carrier"/>
</dbReference>
<evidence type="ECO:0000256" key="1">
    <source>
        <dbReference type="SAM" id="MobiDB-lite"/>
    </source>
</evidence>
<dbReference type="PANTHER" id="PTHR47597:SF1">
    <property type="entry name" value="IS A MEMBER OF THE PF|00364 BIOTIN-REQUIRING ENZYMES FAMILY-RELATED"/>
    <property type="match status" value="1"/>
</dbReference>
<evidence type="ECO:0000313" key="4">
    <source>
        <dbReference type="RefSeq" id="XP_015079820.1"/>
    </source>
</evidence>
<dbReference type="Pfam" id="PF00364">
    <property type="entry name" value="Biotin_lipoyl"/>
    <property type="match status" value="1"/>
</dbReference>
<dbReference type="GeneID" id="107023594"/>
<name>A0ABM1H3F9_SOLPN</name>
<reference evidence="4" key="2">
    <citation type="submission" date="2025-08" db="UniProtKB">
        <authorList>
            <consortium name="RefSeq"/>
        </authorList>
    </citation>
    <scope>IDENTIFICATION</scope>
</reference>
<evidence type="ECO:0000313" key="3">
    <source>
        <dbReference type="Proteomes" id="UP000694930"/>
    </source>
</evidence>
<dbReference type="CDD" id="cd06850">
    <property type="entry name" value="biotinyl_domain"/>
    <property type="match status" value="1"/>
</dbReference>
<dbReference type="PANTHER" id="PTHR47597">
    <property type="entry name" value="IS A MEMBER OF THE PF|00364 BIOTIN-REQUIRING ENZYMES FAMILY-RELATED"/>
    <property type="match status" value="1"/>
</dbReference>
<accession>A0ABM1H3F9</accession>
<protein>
    <submittedName>
        <fullName evidence="4">Uncharacterized protein LOC107023594 isoform X2</fullName>
    </submittedName>
</protein>
<dbReference type="Gene3D" id="2.40.50.100">
    <property type="match status" value="1"/>
</dbReference>
<dbReference type="SUPFAM" id="SSF51230">
    <property type="entry name" value="Single hybrid motif"/>
    <property type="match status" value="1"/>
</dbReference>
<keyword evidence="3" id="KW-1185">Reference proteome</keyword>
<reference evidence="3" key="1">
    <citation type="journal article" date="2014" name="Nat. Genet.">
        <title>The genome of the stress-tolerant wild tomato species Solanum pennellii.</title>
        <authorList>
            <person name="Bolger A."/>
            <person name="Scossa F."/>
            <person name="Bolger M.E."/>
            <person name="Lanz C."/>
            <person name="Maumus F."/>
            <person name="Tohge T."/>
            <person name="Quesneville H."/>
            <person name="Alseekh S."/>
            <person name="Sorensen I."/>
            <person name="Lichtenstein G."/>
            <person name="Fich E.A."/>
            <person name="Conte M."/>
            <person name="Keller H."/>
            <person name="Schneeberger K."/>
            <person name="Schwacke R."/>
            <person name="Ofner I."/>
            <person name="Vrebalov J."/>
            <person name="Xu Y."/>
            <person name="Osorio S."/>
            <person name="Aflitos S.A."/>
            <person name="Schijlen E."/>
            <person name="Jimenez-Gomez J.M."/>
            <person name="Ryngajllo M."/>
            <person name="Kimura S."/>
            <person name="Kumar R."/>
            <person name="Koenig D."/>
            <person name="Headland L.R."/>
            <person name="Maloof J.N."/>
            <person name="Sinha N."/>
            <person name="van Ham R.C."/>
            <person name="Lankhorst R.K."/>
            <person name="Mao L."/>
            <person name="Vogel A."/>
            <person name="Arsova B."/>
            <person name="Panstruga R."/>
            <person name="Fei Z."/>
            <person name="Rose J.K."/>
            <person name="Zamir D."/>
            <person name="Carrari F."/>
            <person name="Giovannoni J.J."/>
            <person name="Weigel D."/>
            <person name="Usadel B."/>
            <person name="Fernie A.R."/>
        </authorList>
    </citation>
    <scope>NUCLEOTIDE SEQUENCE [LARGE SCALE GENOMIC DNA]</scope>
    <source>
        <strain evidence="3">cv. LA0716</strain>
    </source>
</reference>
<sequence length="271" mass="28880">MAACGFGASGLKLTSLNLGSTKPKLSVVHNLRTKKFVQSDGLLLTTKSRKTFDCRCSTVEAESTAIPNSDDSSSKIVSSETASPLIPNSYEVESLLTEICDTTSIAEVDLKLGEFRLYVKRDLTGQSTTSLPPISSPVSVPSSVEVADSNGSASSTSLAITKSSPPSDGIQTMIEKAADEGLVIIQSPRVGFFRRSRTIKGKRAPPACKEKQQVKEGQVVFYIEQLGGELPVESDVSGEVIRILRKDGDPVGYGDPLISILPSFPGIKKLQ</sequence>
<feature type="domain" description="Lipoyl-binding" evidence="2">
    <location>
        <begin position="205"/>
        <end position="260"/>
    </location>
</feature>
<dbReference type="Proteomes" id="UP000694930">
    <property type="component" value="Chromosome 6"/>
</dbReference>
<dbReference type="InterPro" id="IPR000089">
    <property type="entry name" value="Biotin_lipoyl"/>
</dbReference>